<keyword evidence="3 4" id="KW-0408">Iron</keyword>
<protein>
    <submittedName>
        <fullName evidence="6">C-type cytochrome</fullName>
    </submittedName>
</protein>
<evidence type="ECO:0000313" key="6">
    <source>
        <dbReference type="EMBL" id="NNV57295.1"/>
    </source>
</evidence>
<dbReference type="InterPro" id="IPR011041">
    <property type="entry name" value="Quinoprot_gluc/sorb_DH_b-prop"/>
</dbReference>
<dbReference type="Pfam" id="PF23500">
    <property type="entry name" value="DUF7133"/>
    <property type="match status" value="1"/>
</dbReference>
<evidence type="ECO:0000256" key="1">
    <source>
        <dbReference type="ARBA" id="ARBA00022617"/>
    </source>
</evidence>
<dbReference type="Gene3D" id="1.10.760.10">
    <property type="entry name" value="Cytochrome c-like domain"/>
    <property type="match status" value="1"/>
</dbReference>
<dbReference type="GO" id="GO:0020037">
    <property type="term" value="F:heme binding"/>
    <property type="evidence" value="ECO:0007669"/>
    <property type="project" value="InterPro"/>
</dbReference>
<dbReference type="Gene3D" id="2.120.10.30">
    <property type="entry name" value="TolB, C-terminal domain"/>
    <property type="match status" value="1"/>
</dbReference>
<dbReference type="RefSeq" id="WP_171609243.1">
    <property type="nucleotide sequence ID" value="NZ_WHPF01000014.1"/>
</dbReference>
<dbReference type="InterPro" id="IPR013427">
    <property type="entry name" value="Haem-bd_dom_put"/>
</dbReference>
<dbReference type="Pfam" id="PF00034">
    <property type="entry name" value="Cytochrom_C"/>
    <property type="match status" value="1"/>
</dbReference>
<sequence length="967" mass="106819">MIKRYLHKLITACTIAGVLISCNNEPKVPLDLVKPALYVPDDLEVSLWAETPMLYNPTNMDVDAKGRIWITEAVNYRNYNNDSTQFFHHPKGDRVMILEDTNHDGKADKSTVFVEDEDLLSPVGIAVIGNKVIVSCSPNLIVYTDVNGDDKPDKKEILLTGFGGKDHDHSLHAVYAGPDGNWYFNTGNAGPHIVKDKAGFTLRSGSIYAGGSPYNNSNQGNMKSDDGKVWVGGLALRIQPDGSGLKVMAHNFRNSYEVIPDSYGNLWQNDNDDQVVTCRTTWLMEGGNAGYFSNDGTRYWQADQRPGQDIFNAHWHQDDPGTMPAGDRTGAGAPTGIVMNETDALGKQYLGMLLSADAGRNTIFAYNPVLKQSGFDLGKRTNLITSLAADNAAYVWNDSAQNNDKDKWFRPSDVTIGTDGAIYVADWYDPVVGGHQMKDTKGYGRIYRITPKNKQLIAPQIDLNTMEGQLLAFKSPAINVRNLGFEKIKQQGDIAVPAVKALLNDPNPFIAARAVWLLAQLGEMGKEATEHILNDANPQLRATAYKALRVVVPDMLPYAIKMATDPSAFVRREVAVSLTDLPYNKTKDILLALIKGYDGEDRWYVETVGSALRGHESDIYPEIKNLFAKDLPATAWNKQMATLAWRLHPAEAVNDFSMRANDSLLSPKEKQAALTALAFINTTSAANAMVALSTSTMKDVAEEATYWLSFRQSNDWYKLLNWNKIDINTAYQRKLAQMKVKKQIILDEHQSLDERKWRLQEMAADSLGGQLLIGLAAENKLPKQLLAFTEENIFKNPDPAVRVQASNYFKRPGANKTYSIDAIAKLSADITRGKTIFTTHCASCHKVGTEGNSIGPELTGIGKKFGKPALLDAIINPSAAIVFGYEPWLVNTTDGESVYGFLLSQSKQTIIVKDISGQKHIIPVNKIKSKQKQDQSLMPDPINNGLTGQDLADITTFLLAQKNIELH</sequence>
<proteinExistence type="predicted"/>
<feature type="domain" description="Cytochrome c" evidence="5">
    <location>
        <begin position="828"/>
        <end position="962"/>
    </location>
</feature>
<dbReference type="PANTHER" id="PTHR33546">
    <property type="entry name" value="LARGE, MULTIFUNCTIONAL SECRETED PROTEIN-RELATED"/>
    <property type="match status" value="1"/>
</dbReference>
<dbReference type="SUPFAM" id="SSF50952">
    <property type="entry name" value="Soluble quinoprotein glucose dehydrogenase"/>
    <property type="match status" value="1"/>
</dbReference>
<dbReference type="InterPro" id="IPR036909">
    <property type="entry name" value="Cyt_c-like_dom_sf"/>
</dbReference>
<dbReference type="GO" id="GO:0046872">
    <property type="term" value="F:metal ion binding"/>
    <property type="evidence" value="ECO:0007669"/>
    <property type="project" value="UniProtKB-KW"/>
</dbReference>
<dbReference type="InterPro" id="IPR011042">
    <property type="entry name" value="6-blade_b-propeller_TolB-like"/>
</dbReference>
<dbReference type="NCBIfam" id="TIGR02603">
    <property type="entry name" value="CxxCH_TIGR02603"/>
    <property type="match status" value="1"/>
</dbReference>
<dbReference type="InterPro" id="IPR011989">
    <property type="entry name" value="ARM-like"/>
</dbReference>
<name>A0A8J8FGM8_9BACT</name>
<dbReference type="Pfam" id="PF13646">
    <property type="entry name" value="HEAT_2"/>
    <property type="match status" value="1"/>
</dbReference>
<evidence type="ECO:0000256" key="4">
    <source>
        <dbReference type="PROSITE-ProRule" id="PRU00433"/>
    </source>
</evidence>
<dbReference type="InterPro" id="IPR055557">
    <property type="entry name" value="DUF7133"/>
</dbReference>
<keyword evidence="7" id="KW-1185">Reference proteome</keyword>
<dbReference type="EMBL" id="WHPF01000014">
    <property type="protein sequence ID" value="NNV57295.1"/>
    <property type="molecule type" value="Genomic_DNA"/>
</dbReference>
<evidence type="ECO:0000256" key="3">
    <source>
        <dbReference type="ARBA" id="ARBA00023004"/>
    </source>
</evidence>
<dbReference type="PANTHER" id="PTHR33546:SF1">
    <property type="entry name" value="LARGE, MULTIFUNCTIONAL SECRETED PROTEIN"/>
    <property type="match status" value="1"/>
</dbReference>
<dbReference type="SUPFAM" id="SSF48371">
    <property type="entry name" value="ARM repeat"/>
    <property type="match status" value="1"/>
</dbReference>
<dbReference type="SUPFAM" id="SSF46626">
    <property type="entry name" value="Cytochrome c"/>
    <property type="match status" value="1"/>
</dbReference>
<dbReference type="InterPro" id="IPR016024">
    <property type="entry name" value="ARM-type_fold"/>
</dbReference>
<dbReference type="Gene3D" id="1.25.10.10">
    <property type="entry name" value="Leucine-rich Repeat Variant"/>
    <property type="match status" value="1"/>
</dbReference>
<organism evidence="6 7">
    <name type="scientific">Limnovirga soli</name>
    <dbReference type="NCBI Taxonomy" id="2656915"/>
    <lineage>
        <taxon>Bacteria</taxon>
        <taxon>Pseudomonadati</taxon>
        <taxon>Bacteroidota</taxon>
        <taxon>Chitinophagia</taxon>
        <taxon>Chitinophagales</taxon>
        <taxon>Chitinophagaceae</taxon>
        <taxon>Limnovirga</taxon>
    </lineage>
</organism>
<evidence type="ECO:0000313" key="7">
    <source>
        <dbReference type="Proteomes" id="UP000598971"/>
    </source>
</evidence>
<comment type="caution">
    <text evidence="6">The sequence shown here is derived from an EMBL/GenBank/DDBJ whole genome shotgun (WGS) entry which is preliminary data.</text>
</comment>
<accession>A0A8J8FGM8</accession>
<dbReference type="PROSITE" id="PS51007">
    <property type="entry name" value="CYTC"/>
    <property type="match status" value="1"/>
</dbReference>
<dbReference type="GO" id="GO:0009055">
    <property type="term" value="F:electron transfer activity"/>
    <property type="evidence" value="ECO:0007669"/>
    <property type="project" value="InterPro"/>
</dbReference>
<dbReference type="NCBIfam" id="TIGR02604">
    <property type="entry name" value="Piru_Ver_Nterm"/>
    <property type="match status" value="1"/>
</dbReference>
<dbReference type="PROSITE" id="PS51257">
    <property type="entry name" value="PROKAR_LIPOPROTEIN"/>
    <property type="match status" value="1"/>
</dbReference>
<evidence type="ECO:0000256" key="2">
    <source>
        <dbReference type="ARBA" id="ARBA00022723"/>
    </source>
</evidence>
<gene>
    <name evidence="6" type="ORF">GD597_17620</name>
</gene>
<keyword evidence="1 4" id="KW-0349">Heme</keyword>
<keyword evidence="2 4" id="KW-0479">Metal-binding</keyword>
<dbReference type="AlphaFoldDB" id="A0A8J8FGM8"/>
<reference evidence="6" key="1">
    <citation type="submission" date="2019-10" db="EMBL/GenBank/DDBJ databases">
        <title>Draft genome sequence of Panacibacter sp. KCS-6.</title>
        <authorList>
            <person name="Yim K.J."/>
        </authorList>
    </citation>
    <scope>NUCLEOTIDE SEQUENCE</scope>
    <source>
        <strain evidence="6">KCS-6</strain>
    </source>
</reference>
<dbReference type="InterPro" id="IPR009056">
    <property type="entry name" value="Cyt_c-like_dom"/>
</dbReference>
<dbReference type="InterPro" id="IPR013428">
    <property type="entry name" value="Membrane-bound_put_N"/>
</dbReference>
<dbReference type="Proteomes" id="UP000598971">
    <property type="component" value="Unassembled WGS sequence"/>
</dbReference>
<evidence type="ECO:0000259" key="5">
    <source>
        <dbReference type="PROSITE" id="PS51007"/>
    </source>
</evidence>